<name>A0A9W4SW44_9GLOM</name>
<evidence type="ECO:0000313" key="1">
    <source>
        <dbReference type="EMBL" id="CAI2183710.1"/>
    </source>
</evidence>
<comment type="caution">
    <text evidence="1">The sequence shown here is derived from an EMBL/GenBank/DDBJ whole genome shotgun (WGS) entry which is preliminary data.</text>
</comment>
<reference evidence="1" key="1">
    <citation type="submission" date="2022-08" db="EMBL/GenBank/DDBJ databases">
        <authorList>
            <person name="Kallberg Y."/>
            <person name="Tangrot J."/>
            <person name="Rosling A."/>
        </authorList>
    </citation>
    <scope>NUCLEOTIDE SEQUENCE</scope>
    <source>
        <strain evidence="1">Wild A</strain>
    </source>
</reference>
<dbReference type="EMBL" id="CAMKVN010003107">
    <property type="protein sequence ID" value="CAI2183710.1"/>
    <property type="molecule type" value="Genomic_DNA"/>
</dbReference>
<protein>
    <submittedName>
        <fullName evidence="1">11978_t:CDS:1</fullName>
    </submittedName>
</protein>
<gene>
    <name evidence="1" type="ORF">FWILDA_LOCUS11213</name>
</gene>
<dbReference type="Proteomes" id="UP001153678">
    <property type="component" value="Unassembled WGS sequence"/>
</dbReference>
<keyword evidence="2" id="KW-1185">Reference proteome</keyword>
<dbReference type="AlphaFoldDB" id="A0A9W4SW44"/>
<organism evidence="1 2">
    <name type="scientific">Funneliformis geosporum</name>
    <dbReference type="NCBI Taxonomy" id="1117311"/>
    <lineage>
        <taxon>Eukaryota</taxon>
        <taxon>Fungi</taxon>
        <taxon>Fungi incertae sedis</taxon>
        <taxon>Mucoromycota</taxon>
        <taxon>Glomeromycotina</taxon>
        <taxon>Glomeromycetes</taxon>
        <taxon>Glomerales</taxon>
        <taxon>Glomeraceae</taxon>
        <taxon>Funneliformis</taxon>
    </lineage>
</organism>
<sequence length="178" mass="20108">MVNADTTSQYLAVVPEDIKAYAATHFQTIAGSTNKIVTDQKMKNYEICDIVPSQKENNKINVQGYLMGRAVTTFHNRSHYLKKFVEHDHSPQPSNAEVAKNISQIKQKACTTKDKPIQIIQDITVNMSQEYYPYMLSSNALRSIIKRIKRAEMPAELQTIEEVNIPDSLCLTLNGDTS</sequence>
<proteinExistence type="predicted"/>
<accession>A0A9W4SW44</accession>
<dbReference type="OrthoDB" id="2386348at2759"/>
<evidence type="ECO:0000313" key="2">
    <source>
        <dbReference type="Proteomes" id="UP001153678"/>
    </source>
</evidence>